<dbReference type="Pfam" id="PF07587">
    <property type="entry name" value="PSD1"/>
    <property type="match status" value="1"/>
</dbReference>
<dbReference type="PANTHER" id="PTHR35889:SF3">
    <property type="entry name" value="F-BOX DOMAIN-CONTAINING PROTEIN"/>
    <property type="match status" value="1"/>
</dbReference>
<accession>A0AAU7CAU8</accession>
<dbReference type="Pfam" id="PF07583">
    <property type="entry name" value="PSCyt2"/>
    <property type="match status" value="1"/>
</dbReference>
<dbReference type="InterPro" id="IPR022655">
    <property type="entry name" value="DUF1553"/>
</dbReference>
<reference evidence="2" key="1">
    <citation type="submission" date="2024-05" db="EMBL/GenBank/DDBJ databases">
        <title>Planctomycetes of the genus Singulisphaera possess chitinolytic capabilities.</title>
        <authorList>
            <person name="Ivanova A."/>
        </authorList>
    </citation>
    <scope>NUCLEOTIDE SEQUENCE</scope>
    <source>
        <strain evidence="2">Ch08T</strain>
    </source>
</reference>
<evidence type="ECO:0000313" key="2">
    <source>
        <dbReference type="EMBL" id="XBH02587.1"/>
    </source>
</evidence>
<dbReference type="InterPro" id="IPR011444">
    <property type="entry name" value="DUF1549"/>
</dbReference>
<dbReference type="AlphaFoldDB" id="A0AAU7CAU8"/>
<name>A0AAU7CAU8_9BACT</name>
<dbReference type="Pfam" id="PF02368">
    <property type="entry name" value="Big_2"/>
    <property type="match status" value="1"/>
</dbReference>
<evidence type="ECO:0000259" key="1">
    <source>
        <dbReference type="SMART" id="SM00635"/>
    </source>
</evidence>
<proteinExistence type="predicted"/>
<protein>
    <submittedName>
        <fullName evidence="2">DUF1549 domain-containing protein</fullName>
    </submittedName>
</protein>
<dbReference type="SMART" id="SM00635">
    <property type="entry name" value="BID_2"/>
    <property type="match status" value="2"/>
</dbReference>
<sequence>MQRRRMTRILRSTSWWIPSRAARIFVLWGLCTTAAWADRPTTEGAEPDPLRVVPPRVVLRGPDSVQQLAVEMIAADSAARDASSQAKFVSSDPKVAEIDASGMISAKGDGAATITVRSGERTVEVPVTVTEFATERTVNFANQVVPIFTKLGCNSGGCHGKASGQNGFRLSLLGFEPILDYEALVKEGRGRRLFPARPEQSLLLTKATATVPHGGGRRLNLDSQEFRVISRWIGGGMPVGKATDPTVSGIEVYPDSRVMTRGTSQQIIVTAHYTDGTTEDVTRWAQYQSNDPEVADVAEGGKVATRELSGQAGIMARYQGQVAVFRATVPLGLPIVAAPEFRPNNLIDVASLKQWKALGILPSESCTDAEFIRRASLDIIGTLPTAEEIKAFVADPSPEKRLTIVDQLLERPEYSTYFAIKWADILRNKREGNAKAQHGTFAFYDWIRENLARNTPYDQFVRSILAASGTPETSPPVQWYRQIKAADAFVDDSAQVFLGMRLQCAKCHHHPFEKWSEDDYYGFAAFFARIGRKPSAQAQRSGREGEVIFTARTGAVTHPKTKKVMSPKGLGGEVVPIATSEDPRQKLVDWMANPENPFFAKALVNRYWAHFFGRGIVEPMDDLRLTNPPSNPDLLHGLADDFVKNGYDLKRLVRTICTSRLYGLSSVPNEYNSKDKQSFARHYPKRLGAEVLLDAISQVSGVPTPFAGLPAGTRAIELPDESVVSAFLDTFGRPKRDTPCECERVGDASLGQSLMLLNSGEVQGKLAAAGGRAEALTKDSRPDEAKVEELFWAAFGRAPSSGETASALAHLTAHSDKKREAYEDIVWALINAKEFQFND</sequence>
<organism evidence="2">
    <name type="scientific">Singulisphaera sp. Ch08</name>
    <dbReference type="NCBI Taxonomy" id="3120278"/>
    <lineage>
        <taxon>Bacteria</taxon>
        <taxon>Pseudomonadati</taxon>
        <taxon>Planctomycetota</taxon>
        <taxon>Planctomycetia</taxon>
        <taxon>Isosphaerales</taxon>
        <taxon>Isosphaeraceae</taxon>
        <taxon>Singulisphaera</taxon>
    </lineage>
</organism>
<dbReference type="InterPro" id="IPR003343">
    <property type="entry name" value="Big_2"/>
</dbReference>
<dbReference type="RefSeq" id="WP_406695329.1">
    <property type="nucleotide sequence ID" value="NZ_CP155447.1"/>
</dbReference>
<dbReference type="InterPro" id="IPR008964">
    <property type="entry name" value="Invasin/intimin_cell_adhesion"/>
</dbReference>
<dbReference type="PANTHER" id="PTHR35889">
    <property type="entry name" value="CYCLOINULO-OLIGOSACCHARIDE FRUCTANOTRANSFERASE-RELATED"/>
    <property type="match status" value="1"/>
</dbReference>
<dbReference type="Gene3D" id="2.60.40.1080">
    <property type="match status" value="2"/>
</dbReference>
<feature type="domain" description="BIG2" evidence="1">
    <location>
        <begin position="246"/>
        <end position="328"/>
    </location>
</feature>
<gene>
    <name evidence="2" type="ORF">V5E97_30315</name>
</gene>
<feature type="domain" description="BIG2" evidence="1">
    <location>
        <begin position="46"/>
        <end position="128"/>
    </location>
</feature>
<dbReference type="EMBL" id="CP155447">
    <property type="protein sequence ID" value="XBH02587.1"/>
    <property type="molecule type" value="Genomic_DNA"/>
</dbReference>
<dbReference type="SUPFAM" id="SSF49373">
    <property type="entry name" value="Invasin/intimin cell-adhesion fragments"/>
    <property type="match status" value="2"/>
</dbReference>